<reference evidence="2 3" key="1">
    <citation type="journal article" date="2017" name="Curr. Biol.">
        <title>Genome architecture and evolution of a unichromosomal asexual nematode.</title>
        <authorList>
            <person name="Fradin H."/>
            <person name="Zegar C."/>
            <person name="Gutwein M."/>
            <person name="Lucas J."/>
            <person name="Kovtun M."/>
            <person name="Corcoran D."/>
            <person name="Baugh L.R."/>
            <person name="Kiontke K."/>
            <person name="Gunsalus K."/>
            <person name="Fitch D.H."/>
            <person name="Piano F."/>
        </authorList>
    </citation>
    <scope>NUCLEOTIDE SEQUENCE [LARGE SCALE GENOMIC DNA]</scope>
    <source>
        <strain evidence="2">PF1309</strain>
    </source>
</reference>
<gene>
    <name evidence="2" type="ORF">WR25_14796</name>
</gene>
<feature type="transmembrane region" description="Helical" evidence="1">
    <location>
        <begin position="42"/>
        <end position="66"/>
    </location>
</feature>
<dbReference type="AlphaFoldDB" id="A0A2A2JGQ0"/>
<comment type="caution">
    <text evidence="2">The sequence shown here is derived from an EMBL/GenBank/DDBJ whole genome shotgun (WGS) entry which is preliminary data.</text>
</comment>
<proteinExistence type="predicted"/>
<dbReference type="EMBL" id="LIAE01010450">
    <property type="protein sequence ID" value="PAV60804.1"/>
    <property type="molecule type" value="Genomic_DNA"/>
</dbReference>
<evidence type="ECO:0000313" key="3">
    <source>
        <dbReference type="Proteomes" id="UP000218231"/>
    </source>
</evidence>
<keyword evidence="3" id="KW-1185">Reference proteome</keyword>
<evidence type="ECO:0000256" key="1">
    <source>
        <dbReference type="SAM" id="Phobius"/>
    </source>
</evidence>
<sequence length="117" mass="12308">MMLGDCLAKPVQFWSLVLFVQTSFSLLPFTNPCMLDTVDSCSSIGLVCVSAATVIVTVSIAVSVFFSSVKFSSGLFCTGTSPFTSSIRGRGDLGSSNRCARASFACSSCCCRSAIWA</sequence>
<name>A0A2A2JGQ0_9BILA</name>
<evidence type="ECO:0000313" key="2">
    <source>
        <dbReference type="EMBL" id="PAV60804.1"/>
    </source>
</evidence>
<keyword evidence="1" id="KW-0812">Transmembrane</keyword>
<organism evidence="2 3">
    <name type="scientific">Diploscapter pachys</name>
    <dbReference type="NCBI Taxonomy" id="2018661"/>
    <lineage>
        <taxon>Eukaryota</taxon>
        <taxon>Metazoa</taxon>
        <taxon>Ecdysozoa</taxon>
        <taxon>Nematoda</taxon>
        <taxon>Chromadorea</taxon>
        <taxon>Rhabditida</taxon>
        <taxon>Rhabditina</taxon>
        <taxon>Rhabditomorpha</taxon>
        <taxon>Rhabditoidea</taxon>
        <taxon>Rhabditidae</taxon>
        <taxon>Diploscapter</taxon>
    </lineage>
</organism>
<protein>
    <submittedName>
        <fullName evidence="2">Uncharacterized protein</fullName>
    </submittedName>
</protein>
<feature type="transmembrane region" description="Helical" evidence="1">
    <location>
        <begin position="12"/>
        <end position="30"/>
    </location>
</feature>
<dbReference type="Proteomes" id="UP000218231">
    <property type="component" value="Unassembled WGS sequence"/>
</dbReference>
<accession>A0A2A2JGQ0</accession>
<keyword evidence="1" id="KW-1133">Transmembrane helix</keyword>
<keyword evidence="1" id="KW-0472">Membrane</keyword>